<dbReference type="STRING" id="1129794.C427_4709"/>
<keyword evidence="3 9" id="KW-0813">Transport</keyword>
<evidence type="ECO:0000256" key="8">
    <source>
        <dbReference type="ARBA" id="ARBA00023237"/>
    </source>
</evidence>
<dbReference type="Gene3D" id="2.40.170.20">
    <property type="entry name" value="TonB-dependent receptor, beta-barrel domain"/>
    <property type="match status" value="1"/>
</dbReference>
<dbReference type="PANTHER" id="PTHR30069">
    <property type="entry name" value="TONB-DEPENDENT OUTER MEMBRANE RECEPTOR"/>
    <property type="match status" value="1"/>
</dbReference>
<sequence length="483" mass="51784">MASAIGSASAFAEVKTEKYSDIEMIAVIGQATSGLDRLITADDLQNLHADSLSDVFRQDPSVSAGGSIGMGQKIYMRNIGEDLLNISIDGAEQSGAVFHHAGRIVIEPELLKQVEIEAGTGSATAGPGALGGSIKLTTKDPDDLLAKDENFGALIKSSYFSNGDGFKNSVTVFGRDTNDVFSAMASVVASDFDNVEDADGTEIIGTGSEQTLGYAKIVANLSEHQFLSLSHEGLKEDGDILYRPEWIASSRNTAEPTAGERKTTTLNYGLNDTNNDLLDFSVNVYNTKNYQSREFRTSFYDGAVKSKGATIQNISIVGQHQLIYGLNFRDDTSYLNDIDFAPDAYFEETGKIKGLYLQDVIDVSSALTVSAGMRFDNYQLSDINGLEFDESGVSPNLSANFALTNDLSISAGYAEAFRGPEVKDAFKLSIYSNDVSLEAETAKNLEFGLDYALGNASFAGGVYRSDIETPIAGMCLGQTSILI</sequence>
<dbReference type="AlphaFoldDB" id="M4RVV7"/>
<evidence type="ECO:0000313" key="14">
    <source>
        <dbReference type="Proteomes" id="UP000011864"/>
    </source>
</evidence>
<evidence type="ECO:0000256" key="2">
    <source>
        <dbReference type="ARBA" id="ARBA00009810"/>
    </source>
</evidence>
<proteinExistence type="inferred from homology"/>
<feature type="domain" description="TonB-dependent receptor plug" evidence="12">
    <location>
        <begin position="39"/>
        <end position="132"/>
    </location>
</feature>
<keyword evidence="7 9" id="KW-0472">Membrane</keyword>
<dbReference type="InterPro" id="IPR039426">
    <property type="entry name" value="TonB-dep_rcpt-like"/>
</dbReference>
<dbReference type="EMBL" id="CP003837">
    <property type="protein sequence ID" value="AGH46808.1"/>
    <property type="molecule type" value="Genomic_DNA"/>
</dbReference>
<dbReference type="InterPro" id="IPR036942">
    <property type="entry name" value="Beta-barrel_TonB_sf"/>
</dbReference>
<dbReference type="Gene3D" id="2.170.130.10">
    <property type="entry name" value="TonB-dependent receptor, plug domain"/>
    <property type="match status" value="1"/>
</dbReference>
<comment type="similarity">
    <text evidence="2 9 10">Belongs to the TonB-dependent receptor family.</text>
</comment>
<reference evidence="13 14" key="1">
    <citation type="journal article" date="2013" name="Genome Announc.">
        <title>Complete Genome Sequence of Glaciecola psychrophila Strain 170T.</title>
        <authorList>
            <person name="Yin J."/>
            <person name="Chen J."/>
            <person name="Liu G."/>
            <person name="Yu Y."/>
            <person name="Song L."/>
            <person name="Wang X."/>
            <person name="Qu X."/>
        </authorList>
    </citation>
    <scope>NUCLEOTIDE SEQUENCE [LARGE SCALE GENOMIC DNA]</scope>
    <source>
        <strain evidence="13 14">170</strain>
    </source>
</reference>
<dbReference type="PANTHER" id="PTHR30069:SF41">
    <property type="entry name" value="HEME_HEMOPEXIN UTILIZATION PROTEIN C"/>
    <property type="match status" value="1"/>
</dbReference>
<dbReference type="SUPFAM" id="SSF56935">
    <property type="entry name" value="Porins"/>
    <property type="match status" value="1"/>
</dbReference>
<dbReference type="GO" id="GO:0015344">
    <property type="term" value="F:siderophore uptake transmembrane transporter activity"/>
    <property type="evidence" value="ECO:0007669"/>
    <property type="project" value="TreeGrafter"/>
</dbReference>
<dbReference type="GO" id="GO:0044718">
    <property type="term" value="P:siderophore transmembrane transport"/>
    <property type="evidence" value="ECO:0007669"/>
    <property type="project" value="TreeGrafter"/>
</dbReference>
<evidence type="ECO:0000259" key="11">
    <source>
        <dbReference type="Pfam" id="PF00593"/>
    </source>
</evidence>
<evidence type="ECO:0000256" key="1">
    <source>
        <dbReference type="ARBA" id="ARBA00004571"/>
    </source>
</evidence>
<evidence type="ECO:0000256" key="7">
    <source>
        <dbReference type="ARBA" id="ARBA00023136"/>
    </source>
</evidence>
<evidence type="ECO:0000256" key="6">
    <source>
        <dbReference type="ARBA" id="ARBA00023077"/>
    </source>
</evidence>
<dbReference type="InterPro" id="IPR012910">
    <property type="entry name" value="Plug_dom"/>
</dbReference>
<dbReference type="Proteomes" id="UP000011864">
    <property type="component" value="Chromosome"/>
</dbReference>
<keyword evidence="14" id="KW-1185">Reference proteome</keyword>
<dbReference type="PATRIC" id="fig|1129794.4.peg.4689"/>
<evidence type="ECO:0000256" key="9">
    <source>
        <dbReference type="PROSITE-ProRule" id="PRU01360"/>
    </source>
</evidence>
<feature type="domain" description="TonB-dependent receptor-like beta-barrel" evidence="11">
    <location>
        <begin position="247"/>
        <end position="469"/>
    </location>
</feature>
<evidence type="ECO:0000256" key="3">
    <source>
        <dbReference type="ARBA" id="ARBA00022448"/>
    </source>
</evidence>
<dbReference type="InterPro" id="IPR000531">
    <property type="entry name" value="Beta-barrel_TonB"/>
</dbReference>
<dbReference type="InterPro" id="IPR037066">
    <property type="entry name" value="Plug_dom_sf"/>
</dbReference>
<accession>M4RVV7</accession>
<protein>
    <recommendedName>
        <fullName evidence="15">TonB-dependent receptor</fullName>
    </recommendedName>
</protein>
<evidence type="ECO:0008006" key="15">
    <source>
        <dbReference type="Google" id="ProtNLM"/>
    </source>
</evidence>
<gene>
    <name evidence="13" type="ORF">C427_4709</name>
</gene>
<evidence type="ECO:0000256" key="5">
    <source>
        <dbReference type="ARBA" id="ARBA00022692"/>
    </source>
</evidence>
<keyword evidence="5 9" id="KW-0812">Transmembrane</keyword>
<keyword evidence="4 9" id="KW-1134">Transmembrane beta strand</keyword>
<keyword evidence="8 9" id="KW-0998">Cell outer membrane</keyword>
<evidence type="ECO:0000313" key="13">
    <source>
        <dbReference type="EMBL" id="AGH46808.1"/>
    </source>
</evidence>
<dbReference type="eggNOG" id="COG4771">
    <property type="taxonomic scope" value="Bacteria"/>
</dbReference>
<name>M4RVV7_9ALTE</name>
<dbReference type="HOGENOM" id="CLU_008287_19_4_6"/>
<evidence type="ECO:0000256" key="4">
    <source>
        <dbReference type="ARBA" id="ARBA00022452"/>
    </source>
</evidence>
<dbReference type="Pfam" id="PF00593">
    <property type="entry name" value="TonB_dep_Rec_b-barrel"/>
    <property type="match status" value="1"/>
</dbReference>
<dbReference type="GO" id="GO:0009279">
    <property type="term" value="C:cell outer membrane"/>
    <property type="evidence" value="ECO:0007669"/>
    <property type="project" value="UniProtKB-SubCell"/>
</dbReference>
<comment type="subcellular location">
    <subcellularLocation>
        <location evidence="1 9">Cell outer membrane</location>
        <topology evidence="1 9">Multi-pass membrane protein</topology>
    </subcellularLocation>
</comment>
<dbReference type="Pfam" id="PF07715">
    <property type="entry name" value="Plug"/>
    <property type="match status" value="1"/>
</dbReference>
<dbReference type="KEGG" id="gps:C427_4709"/>
<evidence type="ECO:0000256" key="10">
    <source>
        <dbReference type="RuleBase" id="RU003357"/>
    </source>
</evidence>
<dbReference type="PROSITE" id="PS52016">
    <property type="entry name" value="TONB_DEPENDENT_REC_3"/>
    <property type="match status" value="1"/>
</dbReference>
<evidence type="ECO:0000259" key="12">
    <source>
        <dbReference type="Pfam" id="PF07715"/>
    </source>
</evidence>
<keyword evidence="6 10" id="KW-0798">TonB box</keyword>
<organism evidence="13 14">
    <name type="scientific">Paraglaciecola psychrophila 170</name>
    <dbReference type="NCBI Taxonomy" id="1129794"/>
    <lineage>
        <taxon>Bacteria</taxon>
        <taxon>Pseudomonadati</taxon>
        <taxon>Pseudomonadota</taxon>
        <taxon>Gammaproteobacteria</taxon>
        <taxon>Alteromonadales</taxon>
        <taxon>Alteromonadaceae</taxon>
        <taxon>Paraglaciecola</taxon>
    </lineage>
</organism>